<keyword evidence="3" id="KW-1185">Reference proteome</keyword>
<dbReference type="EMBL" id="BAMD01000150">
    <property type="protein sequence ID" value="GAF05894.1"/>
    <property type="molecule type" value="Genomic_DNA"/>
</dbReference>
<dbReference type="Proteomes" id="UP000019402">
    <property type="component" value="Unassembled WGS sequence"/>
</dbReference>
<name>W7YTX2_9BACT</name>
<dbReference type="OrthoDB" id="6717961at2"/>
<dbReference type="AlphaFoldDB" id="W7YTX2"/>
<protein>
    <submittedName>
        <fullName evidence="2">Uncharacterized protein</fullName>
    </submittedName>
</protein>
<dbReference type="STRING" id="869213.GCA_000517085_02157"/>
<comment type="caution">
    <text evidence="2">The sequence shown here is derived from an EMBL/GenBank/DDBJ whole genome shotgun (WGS) entry which is preliminary data.</text>
</comment>
<evidence type="ECO:0000313" key="3">
    <source>
        <dbReference type="Proteomes" id="UP000019402"/>
    </source>
</evidence>
<dbReference type="RefSeq" id="WP_044214422.1">
    <property type="nucleotide sequence ID" value="NZ_BAMD01000150.1"/>
</dbReference>
<gene>
    <name evidence="2" type="ORF">JCM21142_124653</name>
</gene>
<reference evidence="2 3" key="1">
    <citation type="journal article" date="2014" name="Genome Announc.">
        <title>Draft Genome Sequence of Cytophaga fermentans JCM 21142T, a Facultative Anaerobe Isolated from Marine Mud.</title>
        <authorList>
            <person name="Starns D."/>
            <person name="Oshima K."/>
            <person name="Suda W."/>
            <person name="Iino T."/>
            <person name="Yuki M."/>
            <person name="Inoue J."/>
            <person name="Kitamura K."/>
            <person name="Iida T."/>
            <person name="Darby A."/>
            <person name="Hattori M."/>
            <person name="Ohkuma M."/>
        </authorList>
    </citation>
    <scope>NUCLEOTIDE SEQUENCE [LARGE SCALE GENOMIC DNA]</scope>
    <source>
        <strain evidence="2 3">JCM 21142</strain>
    </source>
</reference>
<evidence type="ECO:0000256" key="1">
    <source>
        <dbReference type="SAM" id="Coils"/>
    </source>
</evidence>
<sequence length="253" mass="29231">MDGYTIKDANFLRVISNIYIETYEKTQKSRDIIIFTTALQKTNNGILISGEGFLYKASDRFCIMYDAGLDRPAAYVHELGHVLGCEHSFVDIPDKWEQAKNKALSRINENNENIQAGDVDIVKYEEKISDANIKISTLKSKLELMKQSNSATAQKNIFTLNKNIETLNKNISKYKAAIANNKANNEIYKQRVLNAEKKLAELSSIKEKNPYRFFNQGTTSNFMDYSSNMNDFYKWQWMAMQEDVEKYYNKVDL</sequence>
<keyword evidence="1" id="KW-0175">Coiled coil</keyword>
<dbReference type="SUPFAM" id="SSF55486">
    <property type="entry name" value="Metalloproteases ('zincins'), catalytic domain"/>
    <property type="match status" value="1"/>
</dbReference>
<feature type="coiled-coil region" evidence="1">
    <location>
        <begin position="121"/>
        <end position="205"/>
    </location>
</feature>
<proteinExistence type="predicted"/>
<dbReference type="Gene3D" id="1.10.287.1490">
    <property type="match status" value="1"/>
</dbReference>
<accession>W7YTX2</accession>
<evidence type="ECO:0000313" key="2">
    <source>
        <dbReference type="EMBL" id="GAF05894.1"/>
    </source>
</evidence>
<organism evidence="2 3">
    <name type="scientific">Saccharicrinis fermentans DSM 9555 = JCM 21142</name>
    <dbReference type="NCBI Taxonomy" id="869213"/>
    <lineage>
        <taxon>Bacteria</taxon>
        <taxon>Pseudomonadati</taxon>
        <taxon>Bacteroidota</taxon>
        <taxon>Bacteroidia</taxon>
        <taxon>Marinilabiliales</taxon>
        <taxon>Marinilabiliaceae</taxon>
        <taxon>Saccharicrinis</taxon>
    </lineage>
</organism>